<evidence type="ECO:0000313" key="1">
    <source>
        <dbReference type="EMBL" id="MDO6575318.1"/>
    </source>
</evidence>
<comment type="caution">
    <text evidence="1">The sequence shown here is derived from an EMBL/GenBank/DDBJ whole genome shotgun (WGS) entry which is preliminary data.</text>
</comment>
<accession>A0AAW7YYJ5</accession>
<dbReference type="EMBL" id="JAUOQO010000502">
    <property type="protein sequence ID" value="MDO6575318.1"/>
    <property type="molecule type" value="Genomic_DNA"/>
</dbReference>
<proteinExistence type="predicted"/>
<organism evidence="1 2">
    <name type="scientific">Staphylococcus pasteuri_A</name>
    <dbReference type="NCBI Taxonomy" id="3062664"/>
    <lineage>
        <taxon>Bacteria</taxon>
        <taxon>Bacillati</taxon>
        <taxon>Bacillota</taxon>
        <taxon>Bacilli</taxon>
        <taxon>Bacillales</taxon>
        <taxon>Staphylococcaceae</taxon>
        <taxon>Staphylococcus</taxon>
    </lineage>
</organism>
<keyword evidence="2" id="KW-1185">Reference proteome</keyword>
<reference evidence="1" key="1">
    <citation type="submission" date="2023-07" db="EMBL/GenBank/DDBJ databases">
        <title>Genome content predicts the carbon catabolic preferences of heterotrophic bacteria.</title>
        <authorList>
            <person name="Gralka M."/>
        </authorList>
    </citation>
    <scope>NUCLEOTIDE SEQUENCE</scope>
    <source>
        <strain evidence="1">E2R20</strain>
    </source>
</reference>
<feature type="non-terminal residue" evidence="1">
    <location>
        <position position="76"/>
    </location>
</feature>
<dbReference type="AlphaFoldDB" id="A0AAW7YYJ5"/>
<sequence length="76" mass="8001">MILLSDSTNSATTSYTAWAQALGNAVPVITESSDATKEATSANSEMLSLVMNLQAATDRYAASQKSLTEKAKSLKD</sequence>
<dbReference type="Proteomes" id="UP001170310">
    <property type="component" value="Unassembled WGS sequence"/>
</dbReference>
<name>A0AAW7YYJ5_9STAP</name>
<protein>
    <submittedName>
        <fullName evidence="1">Uncharacterized protein</fullName>
    </submittedName>
</protein>
<gene>
    <name evidence="1" type="ORF">Q4528_14475</name>
</gene>
<evidence type="ECO:0000313" key="2">
    <source>
        <dbReference type="Proteomes" id="UP001170310"/>
    </source>
</evidence>